<feature type="domain" description="C2H2-type" evidence="2">
    <location>
        <begin position="10"/>
        <end position="37"/>
    </location>
</feature>
<feature type="non-terminal residue" evidence="3">
    <location>
        <position position="1"/>
    </location>
</feature>
<proteinExistence type="predicted"/>
<keyword evidence="4" id="KW-1185">Reference proteome</keyword>
<evidence type="ECO:0000256" key="1">
    <source>
        <dbReference type="PROSITE-ProRule" id="PRU00042"/>
    </source>
</evidence>
<evidence type="ECO:0000313" key="3">
    <source>
        <dbReference type="EMBL" id="VEN60910.1"/>
    </source>
</evidence>
<dbReference type="EMBL" id="CAACVG010012823">
    <property type="protein sequence ID" value="VEN60910.1"/>
    <property type="molecule type" value="Genomic_DNA"/>
</dbReference>
<dbReference type="InterPro" id="IPR013087">
    <property type="entry name" value="Znf_C2H2_type"/>
</dbReference>
<dbReference type="Proteomes" id="UP000410492">
    <property type="component" value="Unassembled WGS sequence"/>
</dbReference>
<evidence type="ECO:0000313" key="4">
    <source>
        <dbReference type="Proteomes" id="UP000410492"/>
    </source>
</evidence>
<dbReference type="GO" id="GO:0008270">
    <property type="term" value="F:zinc ion binding"/>
    <property type="evidence" value="ECO:0007669"/>
    <property type="project" value="UniProtKB-KW"/>
</dbReference>
<dbReference type="PROSITE" id="PS50157">
    <property type="entry name" value="ZINC_FINGER_C2H2_2"/>
    <property type="match status" value="1"/>
</dbReference>
<sequence>QRQSLLGNIIKCKSCSRTYKHRRSLWRHVKYRCGKDPRFSCSREGCKFTAYLKENWKKHVAKSYGVTELVEAEMIEGKTKPHYPRIVRNLKFETEELILKKRRSCNICPAAKRRMTKYLCVQCRLPICLQCSKPLCCRCLDNSSV</sequence>
<gene>
    <name evidence="3" type="ORF">CALMAC_LOCUS18458</name>
</gene>
<dbReference type="OrthoDB" id="3437960at2759"/>
<name>A0A653DL05_CALMS</name>
<keyword evidence="1" id="KW-0862">Zinc</keyword>
<dbReference type="AlphaFoldDB" id="A0A653DL05"/>
<reference evidence="3 4" key="1">
    <citation type="submission" date="2019-01" db="EMBL/GenBank/DDBJ databases">
        <authorList>
            <person name="Sayadi A."/>
        </authorList>
    </citation>
    <scope>NUCLEOTIDE SEQUENCE [LARGE SCALE GENOMIC DNA]</scope>
</reference>
<keyword evidence="1" id="KW-0863">Zinc-finger</keyword>
<protein>
    <recommendedName>
        <fullName evidence="2">C2H2-type domain-containing protein</fullName>
    </recommendedName>
</protein>
<dbReference type="Gene3D" id="3.30.160.60">
    <property type="entry name" value="Classic Zinc Finger"/>
    <property type="match status" value="1"/>
</dbReference>
<accession>A0A653DL05</accession>
<organism evidence="3 4">
    <name type="scientific">Callosobruchus maculatus</name>
    <name type="common">Southern cowpea weevil</name>
    <name type="synonym">Pulse bruchid</name>
    <dbReference type="NCBI Taxonomy" id="64391"/>
    <lineage>
        <taxon>Eukaryota</taxon>
        <taxon>Metazoa</taxon>
        <taxon>Ecdysozoa</taxon>
        <taxon>Arthropoda</taxon>
        <taxon>Hexapoda</taxon>
        <taxon>Insecta</taxon>
        <taxon>Pterygota</taxon>
        <taxon>Neoptera</taxon>
        <taxon>Endopterygota</taxon>
        <taxon>Coleoptera</taxon>
        <taxon>Polyphaga</taxon>
        <taxon>Cucujiformia</taxon>
        <taxon>Chrysomeloidea</taxon>
        <taxon>Chrysomelidae</taxon>
        <taxon>Bruchinae</taxon>
        <taxon>Bruchini</taxon>
        <taxon>Callosobruchus</taxon>
    </lineage>
</organism>
<keyword evidence="1" id="KW-0479">Metal-binding</keyword>
<evidence type="ECO:0000259" key="2">
    <source>
        <dbReference type="PROSITE" id="PS50157"/>
    </source>
</evidence>